<name>A0ABX9M4V9_9LEPT</name>
<reference evidence="2" key="1">
    <citation type="submission" date="2018-05" db="EMBL/GenBank/DDBJ databases">
        <title>Leptospira yasudae sp. nov. and Leptospira stimsonii sp. nov., two pathogenic species of the genus Leptospira isolated from environmental sources.</title>
        <authorList>
            <person name="Casanovas-Massana A."/>
            <person name="Hamond C."/>
            <person name="Santos L.A."/>
            <person name="Hacker K.P."/>
            <person name="Balassiano I."/>
            <person name="Medeiros M.A."/>
            <person name="Reis M.G."/>
            <person name="Ko A.I."/>
            <person name="Wunder E.A."/>
        </authorList>
    </citation>
    <scope>NUCLEOTIDE SEQUENCE [LARGE SCALE GENOMIC DNA]</scope>
    <source>
        <strain evidence="2">B21</strain>
    </source>
</reference>
<accession>A0ABX9M4V9</accession>
<evidence type="ECO:0000313" key="1">
    <source>
        <dbReference type="EMBL" id="RHX80759.1"/>
    </source>
</evidence>
<proteinExistence type="predicted"/>
<organism evidence="1 2">
    <name type="scientific">Leptospira yasudae</name>
    <dbReference type="NCBI Taxonomy" id="2202201"/>
    <lineage>
        <taxon>Bacteria</taxon>
        <taxon>Pseudomonadati</taxon>
        <taxon>Spirochaetota</taxon>
        <taxon>Spirochaetia</taxon>
        <taxon>Leptospirales</taxon>
        <taxon>Leptospiraceae</taxon>
        <taxon>Leptospira</taxon>
    </lineage>
</organism>
<dbReference type="Proteomes" id="UP000285569">
    <property type="component" value="Unassembled WGS sequence"/>
</dbReference>
<dbReference type="EMBL" id="QHCR01000003">
    <property type="protein sequence ID" value="RHX80759.1"/>
    <property type="molecule type" value="Genomic_DNA"/>
</dbReference>
<keyword evidence="2" id="KW-1185">Reference proteome</keyword>
<sequence>MIILFVQDMGGPRISSKQTNAIKDSESAFDPVKIEFPISQKKKLNRSETGFFITVISKSKIIF</sequence>
<protein>
    <submittedName>
        <fullName evidence="1">Uncharacterized protein</fullName>
    </submittedName>
</protein>
<comment type="caution">
    <text evidence="1">The sequence shown here is derived from an EMBL/GenBank/DDBJ whole genome shotgun (WGS) entry which is preliminary data.</text>
</comment>
<reference evidence="1 2" key="2">
    <citation type="journal article" date="2020" name="Int. J. Syst. Evol. Microbiol.">
        <title>Leptospira yasudae sp. nov. and Leptospira stimsonii sp. nov., two new species of the pathogenic group isolated from environmental sources.</title>
        <authorList>
            <person name="Casanovas-Massana A."/>
            <person name="Hamond C."/>
            <person name="Santos L.A."/>
            <person name="de Oliveira D."/>
            <person name="Hacker K.P."/>
            <person name="Balassiano I."/>
            <person name="Costa F."/>
            <person name="Medeiros M.A."/>
            <person name="Reis M.G."/>
            <person name="Ko A.I."/>
            <person name="Wunder E.A."/>
        </authorList>
    </citation>
    <scope>NUCLEOTIDE SEQUENCE [LARGE SCALE GENOMIC DNA]</scope>
    <source>
        <strain evidence="1 2">B21</strain>
    </source>
</reference>
<gene>
    <name evidence="1" type="ORF">DLM77_07695</name>
</gene>
<evidence type="ECO:0000313" key="2">
    <source>
        <dbReference type="Proteomes" id="UP000285569"/>
    </source>
</evidence>